<dbReference type="RefSeq" id="WP_282218229.1">
    <property type="nucleotide sequence ID" value="NZ_CP118246.1"/>
</dbReference>
<dbReference type="PANTHER" id="PTHR36503:SF2">
    <property type="entry name" value="BLR2408 PROTEIN"/>
    <property type="match status" value="1"/>
</dbReference>
<dbReference type="InterPro" id="IPR029068">
    <property type="entry name" value="Glyas_Bleomycin-R_OHBP_Dase"/>
</dbReference>
<dbReference type="SUPFAM" id="SSF54593">
    <property type="entry name" value="Glyoxalase/Bleomycin resistance protein/Dihydroxybiphenyl dioxygenase"/>
    <property type="match status" value="1"/>
</dbReference>
<dbReference type="Gene3D" id="3.10.180.10">
    <property type="entry name" value="2,3-Dihydroxybiphenyl 1,2-Dioxygenase, domain 1"/>
    <property type="match status" value="1"/>
</dbReference>
<dbReference type="Pfam" id="PF22677">
    <property type="entry name" value="Ble-like_N"/>
    <property type="match status" value="1"/>
</dbReference>
<feature type="domain" description="VOC" evidence="1">
    <location>
        <begin position="3"/>
        <end position="127"/>
    </location>
</feature>
<dbReference type="CDD" id="cd09012">
    <property type="entry name" value="VOC_like"/>
    <property type="match status" value="1"/>
</dbReference>
<dbReference type="Proteomes" id="UP001220530">
    <property type="component" value="Chromosome"/>
</dbReference>
<evidence type="ECO:0000313" key="3">
    <source>
        <dbReference type="Proteomes" id="UP001220530"/>
    </source>
</evidence>
<dbReference type="PANTHER" id="PTHR36503">
    <property type="entry name" value="BLR2520 PROTEIN"/>
    <property type="match status" value="1"/>
</dbReference>
<keyword evidence="3" id="KW-1185">Reference proteome</keyword>
<organism evidence="2 3">
    <name type="scientific">Devosia algicola</name>
    <dbReference type="NCBI Taxonomy" id="3026418"/>
    <lineage>
        <taxon>Bacteria</taxon>
        <taxon>Pseudomonadati</taxon>
        <taxon>Pseudomonadota</taxon>
        <taxon>Alphaproteobacteria</taxon>
        <taxon>Hyphomicrobiales</taxon>
        <taxon>Devosiaceae</taxon>
        <taxon>Devosia</taxon>
    </lineage>
</organism>
<dbReference type="PROSITE" id="PS51819">
    <property type="entry name" value="VOC"/>
    <property type="match status" value="1"/>
</dbReference>
<dbReference type="InterPro" id="IPR053863">
    <property type="entry name" value="Glyoxy/Ble-like_N"/>
</dbReference>
<dbReference type="EMBL" id="CP118246">
    <property type="protein sequence ID" value="WDR01819.1"/>
    <property type="molecule type" value="Genomic_DNA"/>
</dbReference>
<proteinExistence type="predicted"/>
<protein>
    <submittedName>
        <fullName evidence="2">VOC family protein</fullName>
    </submittedName>
</protein>
<reference evidence="2 3" key="1">
    <citation type="submission" date="2023-02" db="EMBL/GenBank/DDBJ databases">
        <title>Devosia algicola sp. nov., isolated from the phycosphere of marine algae.</title>
        <authorList>
            <person name="Kim J.M."/>
            <person name="Lee J.K."/>
            <person name="Choi B.J."/>
            <person name="Bayburt H."/>
            <person name="Jeon C.O."/>
        </authorList>
    </citation>
    <scope>NUCLEOTIDE SEQUENCE [LARGE SCALE GENOMIC DNA]</scope>
    <source>
        <strain evidence="2 3">G20-9</strain>
    </source>
</reference>
<sequence>MTTSIFVNLPVHDLEQAKAFFGKLGWSFNPDFTDETAACMVISETIFVMLLTHEKFGDFTPRPIADAHKVSEVLIALNRDSRAEVDGFVDKAIAAGGTEPRPLQDLGFMYSRAFADLDGHIWEIIWMDPAAIPPTQ</sequence>
<name>A0ABY7YKU3_9HYPH</name>
<evidence type="ECO:0000259" key="1">
    <source>
        <dbReference type="PROSITE" id="PS51819"/>
    </source>
</evidence>
<dbReference type="InterPro" id="IPR037523">
    <property type="entry name" value="VOC_core"/>
</dbReference>
<accession>A0ABY7YKU3</accession>
<evidence type="ECO:0000313" key="2">
    <source>
        <dbReference type="EMBL" id="WDR01819.1"/>
    </source>
</evidence>
<gene>
    <name evidence="2" type="ORF">PSQ19_13975</name>
</gene>